<sequence length="128" mass="13358">MIFNFLPSGTVGKLIHSAIISSGSDRIFFIVTRVGNGGSVACGRVGIDGIGGNATLGIGGSVGRGPAGACKRLRAAMLISKLDNDNATSIDNRKQCLRAAILCFTNIGKSRKQAFDLCGIWTQVLIVF</sequence>
<dbReference type="EMBL" id="JBCGBO010000001">
    <property type="protein sequence ID" value="KAK9228574.1"/>
    <property type="molecule type" value="Genomic_DNA"/>
</dbReference>
<name>A0AAP0N3B0_9ROSI</name>
<organism evidence="1 2">
    <name type="scientific">Citrus x changshan-huyou</name>
    <dbReference type="NCBI Taxonomy" id="2935761"/>
    <lineage>
        <taxon>Eukaryota</taxon>
        <taxon>Viridiplantae</taxon>
        <taxon>Streptophyta</taxon>
        <taxon>Embryophyta</taxon>
        <taxon>Tracheophyta</taxon>
        <taxon>Spermatophyta</taxon>
        <taxon>Magnoliopsida</taxon>
        <taxon>eudicotyledons</taxon>
        <taxon>Gunneridae</taxon>
        <taxon>Pentapetalae</taxon>
        <taxon>rosids</taxon>
        <taxon>malvids</taxon>
        <taxon>Sapindales</taxon>
        <taxon>Rutaceae</taxon>
        <taxon>Aurantioideae</taxon>
        <taxon>Citrus</taxon>
    </lineage>
</organism>
<proteinExistence type="predicted"/>
<dbReference type="Proteomes" id="UP001428341">
    <property type="component" value="Unassembled WGS sequence"/>
</dbReference>
<comment type="caution">
    <text evidence="1">The sequence shown here is derived from an EMBL/GenBank/DDBJ whole genome shotgun (WGS) entry which is preliminary data.</text>
</comment>
<dbReference type="AlphaFoldDB" id="A0AAP0N3B0"/>
<reference evidence="1 2" key="1">
    <citation type="submission" date="2024-05" db="EMBL/GenBank/DDBJ databases">
        <title>Haplotype-resolved chromosome-level genome assembly of Huyou (Citrus changshanensis).</title>
        <authorList>
            <person name="Miao C."/>
            <person name="Chen W."/>
            <person name="Wu Y."/>
            <person name="Wang L."/>
            <person name="Zhao S."/>
            <person name="Grierson D."/>
            <person name="Xu C."/>
            <person name="Chen K."/>
        </authorList>
    </citation>
    <scope>NUCLEOTIDE SEQUENCE [LARGE SCALE GENOMIC DNA]</scope>
    <source>
        <strain evidence="1">01-14</strain>
        <tissue evidence="1">Leaf</tissue>
    </source>
</reference>
<keyword evidence="2" id="KW-1185">Reference proteome</keyword>
<accession>A0AAP0N3B0</accession>
<gene>
    <name evidence="1" type="ORF">WN944_021526</name>
</gene>
<evidence type="ECO:0000313" key="1">
    <source>
        <dbReference type="EMBL" id="KAK9228574.1"/>
    </source>
</evidence>
<protein>
    <submittedName>
        <fullName evidence="1">Uncharacterized protein</fullName>
    </submittedName>
</protein>
<evidence type="ECO:0000313" key="2">
    <source>
        <dbReference type="Proteomes" id="UP001428341"/>
    </source>
</evidence>